<reference evidence="1 2" key="1">
    <citation type="submission" date="2023-11" db="EMBL/GenBank/DDBJ databases">
        <title>Halocaridina rubra genome assembly.</title>
        <authorList>
            <person name="Smith C."/>
        </authorList>
    </citation>
    <scope>NUCLEOTIDE SEQUENCE [LARGE SCALE GENOMIC DNA]</scope>
    <source>
        <strain evidence="1">EP-1</strain>
        <tissue evidence="1">Whole</tissue>
    </source>
</reference>
<protein>
    <submittedName>
        <fullName evidence="1">Uncharacterized protein</fullName>
    </submittedName>
</protein>
<keyword evidence="2" id="KW-1185">Reference proteome</keyword>
<dbReference type="Proteomes" id="UP001381693">
    <property type="component" value="Unassembled WGS sequence"/>
</dbReference>
<gene>
    <name evidence="1" type="ORF">SK128_004787</name>
</gene>
<sequence length="89" mass="9904">MVQVWYAFQQMKLPVKGSRVTCCQQQHVNELSFVPRSLATTDGQLRISDKAILSHILADNYESRNIPSNDEKTCVLVDGMAVVHAIDSG</sequence>
<evidence type="ECO:0000313" key="1">
    <source>
        <dbReference type="EMBL" id="KAK7057013.1"/>
    </source>
</evidence>
<evidence type="ECO:0000313" key="2">
    <source>
        <dbReference type="Proteomes" id="UP001381693"/>
    </source>
</evidence>
<dbReference type="AlphaFoldDB" id="A0AAN8WDS7"/>
<comment type="caution">
    <text evidence="1">The sequence shown here is derived from an EMBL/GenBank/DDBJ whole genome shotgun (WGS) entry which is preliminary data.</text>
</comment>
<dbReference type="EMBL" id="JAXCGZ010021177">
    <property type="protein sequence ID" value="KAK7057013.1"/>
    <property type="molecule type" value="Genomic_DNA"/>
</dbReference>
<organism evidence="1 2">
    <name type="scientific">Halocaridina rubra</name>
    <name type="common">Hawaiian red shrimp</name>
    <dbReference type="NCBI Taxonomy" id="373956"/>
    <lineage>
        <taxon>Eukaryota</taxon>
        <taxon>Metazoa</taxon>
        <taxon>Ecdysozoa</taxon>
        <taxon>Arthropoda</taxon>
        <taxon>Crustacea</taxon>
        <taxon>Multicrustacea</taxon>
        <taxon>Malacostraca</taxon>
        <taxon>Eumalacostraca</taxon>
        <taxon>Eucarida</taxon>
        <taxon>Decapoda</taxon>
        <taxon>Pleocyemata</taxon>
        <taxon>Caridea</taxon>
        <taxon>Atyoidea</taxon>
        <taxon>Atyidae</taxon>
        <taxon>Halocaridina</taxon>
    </lineage>
</organism>
<accession>A0AAN8WDS7</accession>
<proteinExistence type="predicted"/>
<name>A0AAN8WDS7_HALRR</name>